<dbReference type="InterPro" id="IPR005569">
    <property type="entry name" value="Arc_DNA-bd_dom"/>
</dbReference>
<name>A0ABZ0IL92_9BACT</name>
<keyword evidence="2" id="KW-0238">DNA-binding</keyword>
<accession>A0ABZ0IL92</accession>
<evidence type="ECO:0000259" key="1">
    <source>
        <dbReference type="Pfam" id="PF03869"/>
    </source>
</evidence>
<dbReference type="SUPFAM" id="SSF47598">
    <property type="entry name" value="Ribbon-helix-helix"/>
    <property type="match status" value="1"/>
</dbReference>
<dbReference type="Proteomes" id="UP001302349">
    <property type="component" value="Chromosome"/>
</dbReference>
<feature type="domain" description="Arc-like DNA binding" evidence="1">
    <location>
        <begin position="3"/>
        <end position="47"/>
    </location>
</feature>
<dbReference type="RefSeq" id="WP_151997859.1">
    <property type="nucleotide sequence ID" value="NZ_CP136051.1"/>
</dbReference>
<reference evidence="2 3" key="1">
    <citation type="journal article" date="2023" name="Microbiol. Resour. Announc.">
        <title>Complete Genome Sequence of Imperialibacter roseus strain P4T.</title>
        <authorList>
            <person name="Tizabi D.R."/>
            <person name="Bachvaroff T."/>
            <person name="Hill R.T."/>
        </authorList>
    </citation>
    <scope>NUCLEOTIDE SEQUENCE [LARGE SCALE GENOMIC DNA]</scope>
    <source>
        <strain evidence="2 3">P4T</strain>
    </source>
</reference>
<dbReference type="Gene3D" id="1.10.1220.10">
    <property type="entry name" value="Met repressor-like"/>
    <property type="match status" value="1"/>
</dbReference>
<gene>
    <name evidence="2" type="ORF">RT717_19610</name>
</gene>
<evidence type="ECO:0000313" key="2">
    <source>
        <dbReference type="EMBL" id="WOK05291.1"/>
    </source>
</evidence>
<protein>
    <submittedName>
        <fullName evidence="2">Arc family DNA-binding protein</fullName>
    </submittedName>
</protein>
<dbReference type="Pfam" id="PF03869">
    <property type="entry name" value="Arc"/>
    <property type="match status" value="1"/>
</dbReference>
<dbReference type="InterPro" id="IPR010985">
    <property type="entry name" value="Ribbon_hlx_hlx"/>
</dbReference>
<dbReference type="EMBL" id="CP136051">
    <property type="protein sequence ID" value="WOK05291.1"/>
    <property type="molecule type" value="Genomic_DNA"/>
</dbReference>
<keyword evidence="3" id="KW-1185">Reference proteome</keyword>
<organism evidence="2 3">
    <name type="scientific">Imperialibacter roseus</name>
    <dbReference type="NCBI Taxonomy" id="1324217"/>
    <lineage>
        <taxon>Bacteria</taxon>
        <taxon>Pseudomonadati</taxon>
        <taxon>Bacteroidota</taxon>
        <taxon>Cytophagia</taxon>
        <taxon>Cytophagales</taxon>
        <taxon>Flammeovirgaceae</taxon>
        <taxon>Imperialibacter</taxon>
    </lineage>
</organism>
<sequence>MGKKKAFVIRIDEEMLKSIEKWAADEFRSTNGQIEWIINKALKDSGRGKKD</sequence>
<dbReference type="GO" id="GO:0003677">
    <property type="term" value="F:DNA binding"/>
    <property type="evidence" value="ECO:0007669"/>
    <property type="project" value="UniProtKB-KW"/>
</dbReference>
<evidence type="ECO:0000313" key="3">
    <source>
        <dbReference type="Proteomes" id="UP001302349"/>
    </source>
</evidence>
<proteinExistence type="predicted"/>
<dbReference type="InterPro" id="IPR013321">
    <property type="entry name" value="Arc_rbn_hlx_hlx"/>
</dbReference>